<dbReference type="AlphaFoldDB" id="A0A1I7Z1Y0"/>
<reference evidence="2" key="1">
    <citation type="submission" date="2016-11" db="UniProtKB">
        <authorList>
            <consortium name="WormBaseParasite"/>
        </authorList>
    </citation>
    <scope>IDENTIFICATION</scope>
</reference>
<keyword evidence="1" id="KW-1185">Reference proteome</keyword>
<sequence>MVPYTLLHLRCILTLSKQMVQISNAAPRNIPRSSVMTHIPEQKRSQFYISRVLIKTSRPAASRFQPQLDTSTNVAVPSKLSKNSNSYVCRK</sequence>
<accession>A0A1I7Z1Y0</accession>
<proteinExistence type="predicted"/>
<dbReference type="Proteomes" id="UP000095287">
    <property type="component" value="Unplaced"/>
</dbReference>
<name>A0A1I7Z1Y0_9BILA</name>
<dbReference type="WBParaSite" id="L893_g21992.t1">
    <property type="protein sequence ID" value="L893_g21992.t1"/>
    <property type="gene ID" value="L893_g21992"/>
</dbReference>
<organism evidence="1 2">
    <name type="scientific">Steinernema glaseri</name>
    <dbReference type="NCBI Taxonomy" id="37863"/>
    <lineage>
        <taxon>Eukaryota</taxon>
        <taxon>Metazoa</taxon>
        <taxon>Ecdysozoa</taxon>
        <taxon>Nematoda</taxon>
        <taxon>Chromadorea</taxon>
        <taxon>Rhabditida</taxon>
        <taxon>Tylenchina</taxon>
        <taxon>Panagrolaimomorpha</taxon>
        <taxon>Strongyloidoidea</taxon>
        <taxon>Steinernematidae</taxon>
        <taxon>Steinernema</taxon>
    </lineage>
</organism>
<evidence type="ECO:0000313" key="1">
    <source>
        <dbReference type="Proteomes" id="UP000095287"/>
    </source>
</evidence>
<protein>
    <submittedName>
        <fullName evidence="2">Secreted protein</fullName>
    </submittedName>
</protein>
<evidence type="ECO:0000313" key="2">
    <source>
        <dbReference type="WBParaSite" id="L893_g21992.t1"/>
    </source>
</evidence>